<dbReference type="EMBL" id="KL660113">
    <property type="protein sequence ID" value="KFA67631.1"/>
    <property type="molecule type" value="Genomic_DNA"/>
</dbReference>
<dbReference type="HOGENOM" id="CLU_740045_0_0_1"/>
<dbReference type="InParanoid" id="A0A084QUJ6"/>
<sequence>MDFNRVLILSMLNGFAGLNDIPMESILKFLRHLGVNSVFLRILEGGQRHITRTLSDNIFRSGIEAKHCMIVKLMVGRKLVNANDIVCQFKHKQTPLERAAGLGALDIIRCLKPPVHNVNKSFHTRPDCNGDVTSLLIKSSCPGYWPGRSTLRAVTASPELMETIDVLLEAGADVSVRDVEDALKAFTTSEFACRLSCFIKPLEHGRFFKEALETIAIHSEDDDSATRIVKNVMASCVVSAPCQCLAADSLSTDAVAPAARRGYVKFVKLLNALVKPSWEDKHYQERVLAVAISSGNKELIYYLLSLGPDLDPPAFYADTINRPVLTTSLAEALRSGDKDLVKIFEEAGAFRQLSEGNRFRPVLQVAIETGRRIS</sequence>
<evidence type="ECO:0008006" key="4">
    <source>
        <dbReference type="Google" id="ProtNLM"/>
    </source>
</evidence>
<evidence type="ECO:0000313" key="2">
    <source>
        <dbReference type="EMBL" id="KFA67631.1"/>
    </source>
</evidence>
<dbReference type="Proteomes" id="UP000028524">
    <property type="component" value="Unassembled WGS sequence"/>
</dbReference>
<dbReference type="SUPFAM" id="SSF48403">
    <property type="entry name" value="Ankyrin repeat"/>
    <property type="match status" value="1"/>
</dbReference>
<proteinExistence type="predicted"/>
<dbReference type="InterPro" id="IPR002110">
    <property type="entry name" value="Ankyrin_rpt"/>
</dbReference>
<evidence type="ECO:0000256" key="1">
    <source>
        <dbReference type="PROSITE-ProRule" id="PRU00023"/>
    </source>
</evidence>
<dbReference type="InterPro" id="IPR036770">
    <property type="entry name" value="Ankyrin_rpt-contain_sf"/>
</dbReference>
<dbReference type="PROSITE" id="PS50088">
    <property type="entry name" value="ANK_REPEAT"/>
    <property type="match status" value="1"/>
</dbReference>
<dbReference type="Gene3D" id="1.25.40.20">
    <property type="entry name" value="Ankyrin repeat-containing domain"/>
    <property type="match status" value="1"/>
</dbReference>
<protein>
    <recommendedName>
        <fullName evidence="4">Ankyrin repeat protein</fullName>
    </recommendedName>
</protein>
<dbReference type="STRING" id="1283841.A0A084QUJ6"/>
<keyword evidence="3" id="KW-1185">Reference proteome</keyword>
<reference evidence="2 3" key="1">
    <citation type="journal article" date="2014" name="BMC Genomics">
        <title>Comparative genome sequencing reveals chemotype-specific gene clusters in the toxigenic black mold Stachybotrys.</title>
        <authorList>
            <person name="Semeiks J."/>
            <person name="Borek D."/>
            <person name="Otwinowski Z."/>
            <person name="Grishin N.V."/>
        </authorList>
    </citation>
    <scope>NUCLEOTIDE SEQUENCE [LARGE SCALE GENOMIC DNA]</scope>
    <source>
        <strain evidence="2 3">IBT 40285</strain>
    </source>
</reference>
<feature type="repeat" description="ANK" evidence="1">
    <location>
        <begin position="146"/>
        <end position="179"/>
    </location>
</feature>
<dbReference type="OrthoDB" id="539213at2759"/>
<keyword evidence="1" id="KW-0040">ANK repeat</keyword>
<evidence type="ECO:0000313" key="3">
    <source>
        <dbReference type="Proteomes" id="UP000028524"/>
    </source>
</evidence>
<accession>A0A084QUJ6</accession>
<dbReference type="AlphaFoldDB" id="A0A084QUJ6"/>
<name>A0A084QUJ6_STAC4</name>
<gene>
    <name evidence="2" type="ORF">S40285_10258</name>
</gene>
<organism evidence="2 3">
    <name type="scientific">Stachybotrys chlorohalonatus (strain IBT 40285)</name>
    <dbReference type="NCBI Taxonomy" id="1283841"/>
    <lineage>
        <taxon>Eukaryota</taxon>
        <taxon>Fungi</taxon>
        <taxon>Dikarya</taxon>
        <taxon>Ascomycota</taxon>
        <taxon>Pezizomycotina</taxon>
        <taxon>Sordariomycetes</taxon>
        <taxon>Hypocreomycetidae</taxon>
        <taxon>Hypocreales</taxon>
        <taxon>Stachybotryaceae</taxon>
        <taxon>Stachybotrys</taxon>
    </lineage>
</organism>